<dbReference type="InterPro" id="IPR036291">
    <property type="entry name" value="NAD(P)-bd_dom_sf"/>
</dbReference>
<organism evidence="4 5">
    <name type="scientific">Methylobrevis albus</name>
    <dbReference type="NCBI Taxonomy" id="2793297"/>
    <lineage>
        <taxon>Bacteria</taxon>
        <taxon>Pseudomonadati</taxon>
        <taxon>Pseudomonadota</taxon>
        <taxon>Alphaproteobacteria</taxon>
        <taxon>Hyphomicrobiales</taxon>
        <taxon>Pleomorphomonadaceae</taxon>
        <taxon>Methylobrevis</taxon>
    </lineage>
</organism>
<dbReference type="InterPro" id="IPR002347">
    <property type="entry name" value="SDR_fam"/>
</dbReference>
<evidence type="ECO:0000256" key="3">
    <source>
        <dbReference type="RuleBase" id="RU000363"/>
    </source>
</evidence>
<dbReference type="AlphaFoldDB" id="A0A931I425"/>
<protein>
    <submittedName>
        <fullName evidence="4">SDR family oxidoreductase</fullName>
    </submittedName>
</protein>
<dbReference type="PRINTS" id="PR00080">
    <property type="entry name" value="SDRFAMILY"/>
</dbReference>
<dbReference type="Pfam" id="PF00106">
    <property type="entry name" value="adh_short"/>
    <property type="match status" value="1"/>
</dbReference>
<dbReference type="PANTHER" id="PTHR43639">
    <property type="entry name" value="OXIDOREDUCTASE, SHORT-CHAIN DEHYDROGENASE/REDUCTASE FAMILY (AFU_ORTHOLOGUE AFUA_5G02870)"/>
    <property type="match status" value="1"/>
</dbReference>
<reference evidence="4" key="1">
    <citation type="submission" date="2020-12" db="EMBL/GenBank/DDBJ databases">
        <title>Methylobrevis albus sp. nov., isolated from fresh water lack sediment.</title>
        <authorList>
            <person name="Zou Q."/>
        </authorList>
    </citation>
    <scope>NUCLEOTIDE SEQUENCE</scope>
    <source>
        <strain evidence="4">L22</strain>
    </source>
</reference>
<dbReference type="Gene3D" id="3.40.50.720">
    <property type="entry name" value="NAD(P)-binding Rossmann-like Domain"/>
    <property type="match status" value="1"/>
</dbReference>
<comment type="caution">
    <text evidence="4">The sequence shown here is derived from an EMBL/GenBank/DDBJ whole genome shotgun (WGS) entry which is preliminary data.</text>
</comment>
<dbReference type="RefSeq" id="WP_197311571.1">
    <property type="nucleotide sequence ID" value="NZ_JADZLT010000050.1"/>
</dbReference>
<sequence length="264" mass="27466">MAADGGRGGVGREHRGTAVVTGGARRIGRAIALDLAGRGFDVAVHCNESTDEAEAVADLIRGTGARAVVVRADLGDLAAVARIVPEAAAALGPVTMLVNNASMFVGDTPETLQPALFLRQMTVNLAAPCFLARDLAGRLPADRTGLVVNLIDQRVLKPTPQFFSYTLSKSALFDATRTLAQALAPWVRVNGIGPGPTLPNVRQSDDDFARQSSAVLLGRGPALSEITGAIGFLLETPSVTGQMLALDGGQHLAWQTPDVVGINE</sequence>
<dbReference type="NCBIfam" id="NF006597">
    <property type="entry name" value="PRK09134.1"/>
    <property type="match status" value="1"/>
</dbReference>
<dbReference type="SUPFAM" id="SSF51735">
    <property type="entry name" value="NAD(P)-binding Rossmann-fold domains"/>
    <property type="match status" value="1"/>
</dbReference>
<evidence type="ECO:0000313" key="5">
    <source>
        <dbReference type="Proteomes" id="UP000631694"/>
    </source>
</evidence>
<gene>
    <name evidence="4" type="ORF">I5731_11785</name>
</gene>
<evidence type="ECO:0000256" key="2">
    <source>
        <dbReference type="ARBA" id="ARBA00023002"/>
    </source>
</evidence>
<keyword evidence="5" id="KW-1185">Reference proteome</keyword>
<dbReference type="PANTHER" id="PTHR43639:SF1">
    <property type="entry name" value="SHORT-CHAIN DEHYDROGENASE_REDUCTASE FAMILY PROTEIN"/>
    <property type="match status" value="1"/>
</dbReference>
<keyword evidence="2" id="KW-0560">Oxidoreductase</keyword>
<dbReference type="EMBL" id="JADZLT010000050">
    <property type="protein sequence ID" value="MBH0238506.1"/>
    <property type="molecule type" value="Genomic_DNA"/>
</dbReference>
<dbReference type="Proteomes" id="UP000631694">
    <property type="component" value="Unassembled WGS sequence"/>
</dbReference>
<evidence type="ECO:0000256" key="1">
    <source>
        <dbReference type="ARBA" id="ARBA00006484"/>
    </source>
</evidence>
<dbReference type="PRINTS" id="PR00081">
    <property type="entry name" value="GDHRDH"/>
</dbReference>
<comment type="similarity">
    <text evidence="1 3">Belongs to the short-chain dehydrogenases/reductases (SDR) family.</text>
</comment>
<accession>A0A931I425</accession>
<name>A0A931I425_9HYPH</name>
<evidence type="ECO:0000313" key="4">
    <source>
        <dbReference type="EMBL" id="MBH0238506.1"/>
    </source>
</evidence>
<proteinExistence type="inferred from homology"/>
<dbReference type="GO" id="GO:0016491">
    <property type="term" value="F:oxidoreductase activity"/>
    <property type="evidence" value="ECO:0007669"/>
    <property type="project" value="UniProtKB-KW"/>
</dbReference>